<dbReference type="SMART" id="SM00862">
    <property type="entry name" value="Trans_reg_C"/>
    <property type="match status" value="1"/>
</dbReference>
<dbReference type="GO" id="GO:0003677">
    <property type="term" value="F:DNA binding"/>
    <property type="evidence" value="ECO:0007669"/>
    <property type="project" value="UniProtKB-UniRule"/>
</dbReference>
<dbReference type="SMART" id="SM01043">
    <property type="entry name" value="BTAD"/>
    <property type="match status" value="1"/>
</dbReference>
<evidence type="ECO:0000313" key="6">
    <source>
        <dbReference type="EMBL" id="TQF01903.1"/>
    </source>
</evidence>
<dbReference type="GO" id="GO:0000160">
    <property type="term" value="P:phosphorelay signal transduction system"/>
    <property type="evidence" value="ECO:0007669"/>
    <property type="project" value="UniProtKB-KW"/>
</dbReference>
<evidence type="ECO:0000256" key="1">
    <source>
        <dbReference type="ARBA" id="ARBA00005820"/>
    </source>
</evidence>
<name>A0A540VYT6_9ACTN</name>
<dbReference type="Gene3D" id="1.10.10.10">
    <property type="entry name" value="Winged helix-like DNA-binding domain superfamily/Winged helix DNA-binding domain"/>
    <property type="match status" value="1"/>
</dbReference>
<proteinExistence type="inferred from homology"/>
<dbReference type="OrthoDB" id="134985at2"/>
<organism evidence="6 7">
    <name type="scientific">Kitasatospora acidiphila</name>
    <dbReference type="NCBI Taxonomy" id="2567942"/>
    <lineage>
        <taxon>Bacteria</taxon>
        <taxon>Bacillati</taxon>
        <taxon>Actinomycetota</taxon>
        <taxon>Actinomycetes</taxon>
        <taxon>Kitasatosporales</taxon>
        <taxon>Streptomycetaceae</taxon>
        <taxon>Kitasatospora</taxon>
    </lineage>
</organism>
<keyword evidence="2" id="KW-0902">Two-component regulatory system</keyword>
<dbReference type="Gene3D" id="1.25.40.10">
    <property type="entry name" value="Tetratricopeptide repeat domain"/>
    <property type="match status" value="1"/>
</dbReference>
<accession>A0A540VYT6</accession>
<dbReference type="PANTHER" id="PTHR35807:SF2">
    <property type="entry name" value="TRANSCRIPTIONAL ACTIVATOR DOMAIN"/>
    <property type="match status" value="1"/>
</dbReference>
<feature type="DNA-binding region" description="OmpR/PhoB-type" evidence="4">
    <location>
        <begin position="1"/>
        <end position="106"/>
    </location>
</feature>
<evidence type="ECO:0000256" key="2">
    <source>
        <dbReference type="ARBA" id="ARBA00023012"/>
    </source>
</evidence>
<dbReference type="InterPro" id="IPR001867">
    <property type="entry name" value="OmpR/PhoB-type_DNA-bd"/>
</dbReference>
<keyword evidence="7" id="KW-1185">Reference proteome</keyword>
<comment type="caution">
    <text evidence="6">The sequence shown here is derived from an EMBL/GenBank/DDBJ whole genome shotgun (WGS) entry which is preliminary data.</text>
</comment>
<evidence type="ECO:0000313" key="7">
    <source>
        <dbReference type="Proteomes" id="UP000319103"/>
    </source>
</evidence>
<dbReference type="SUPFAM" id="SSF46894">
    <property type="entry name" value="C-terminal effector domain of the bipartite response regulators"/>
    <property type="match status" value="1"/>
</dbReference>
<gene>
    <name evidence="6" type="ORF">E6W39_06015</name>
</gene>
<evidence type="ECO:0000256" key="4">
    <source>
        <dbReference type="PROSITE-ProRule" id="PRU01091"/>
    </source>
</evidence>
<dbReference type="Proteomes" id="UP000319103">
    <property type="component" value="Unassembled WGS sequence"/>
</dbReference>
<dbReference type="SUPFAM" id="SSF48452">
    <property type="entry name" value="TPR-like"/>
    <property type="match status" value="1"/>
</dbReference>
<dbReference type="GO" id="GO:0006355">
    <property type="term" value="P:regulation of DNA-templated transcription"/>
    <property type="evidence" value="ECO:0007669"/>
    <property type="project" value="InterPro"/>
</dbReference>
<comment type="similarity">
    <text evidence="1">Belongs to the AfsR/DnrI/RedD regulatory family.</text>
</comment>
<sequence length="267" mass="30465">MDDGARHSVEVRFLGCFSLTVNGSPIRQWRAGKARNLFQYLVLNKDQLVTRDQLYDALWPESEFPGGSSLKVAAHALRRVLQAHPDRPGDTGISIVYRDFGYSIHIEDFWSDVEEFQRLVSDGLRAHRAGDAERTDRSLRAALGLYSGEFLPGESAAWVVEQREYLKSLAMRALDVVRAAAVTRDDFDDLIQVCRQTLGIDRYHEETYRVLMAAHGRRGEFDRARSWYELCSRRLMEDLAVAPDRETERTLQTIIPRARLAPVRLAG</sequence>
<evidence type="ECO:0000259" key="5">
    <source>
        <dbReference type="PROSITE" id="PS51755"/>
    </source>
</evidence>
<dbReference type="Pfam" id="PF00486">
    <property type="entry name" value="Trans_reg_C"/>
    <property type="match status" value="1"/>
</dbReference>
<dbReference type="InterPro" id="IPR036388">
    <property type="entry name" value="WH-like_DNA-bd_sf"/>
</dbReference>
<dbReference type="RefSeq" id="WP_141632625.1">
    <property type="nucleotide sequence ID" value="NZ_VIGB01000003.1"/>
</dbReference>
<dbReference type="EMBL" id="VIGB01000003">
    <property type="protein sequence ID" value="TQF01903.1"/>
    <property type="molecule type" value="Genomic_DNA"/>
</dbReference>
<evidence type="ECO:0000256" key="3">
    <source>
        <dbReference type="ARBA" id="ARBA00023125"/>
    </source>
</evidence>
<reference evidence="6 7" key="1">
    <citation type="submission" date="2019-06" db="EMBL/GenBank/DDBJ databases">
        <title>Description of Kitasatospora acidophila sp. nov. isolated from pine grove soil, and reclassification of Streptomyces novaecaesareae to Kitasatospora novaeceasareae comb. nov.</title>
        <authorList>
            <person name="Kim M.J."/>
        </authorList>
    </citation>
    <scope>NUCLEOTIDE SEQUENCE [LARGE SCALE GENOMIC DNA]</scope>
    <source>
        <strain evidence="6 7">MMS16-CNU292</strain>
    </source>
</reference>
<dbReference type="InterPro" id="IPR016032">
    <property type="entry name" value="Sig_transdc_resp-reg_C-effctor"/>
</dbReference>
<protein>
    <submittedName>
        <fullName evidence="6">SARP family transcriptional regulator</fullName>
    </submittedName>
</protein>
<dbReference type="InterPro" id="IPR005158">
    <property type="entry name" value="BTAD"/>
</dbReference>
<dbReference type="PANTHER" id="PTHR35807">
    <property type="entry name" value="TRANSCRIPTIONAL REGULATOR REDD-RELATED"/>
    <property type="match status" value="1"/>
</dbReference>
<dbReference type="PROSITE" id="PS51755">
    <property type="entry name" value="OMPR_PHOB"/>
    <property type="match status" value="1"/>
</dbReference>
<keyword evidence="3 4" id="KW-0238">DNA-binding</keyword>
<dbReference type="Pfam" id="PF03704">
    <property type="entry name" value="BTAD"/>
    <property type="match status" value="1"/>
</dbReference>
<feature type="domain" description="OmpR/PhoB-type" evidence="5">
    <location>
        <begin position="1"/>
        <end position="106"/>
    </location>
</feature>
<dbReference type="InterPro" id="IPR011990">
    <property type="entry name" value="TPR-like_helical_dom_sf"/>
</dbReference>
<dbReference type="AlphaFoldDB" id="A0A540VYT6"/>
<dbReference type="InterPro" id="IPR051677">
    <property type="entry name" value="AfsR-DnrI-RedD_regulator"/>
</dbReference>